<evidence type="ECO:0000256" key="2">
    <source>
        <dbReference type="ARBA" id="ARBA00007089"/>
    </source>
</evidence>
<feature type="region of interest" description="Disordered" evidence="5">
    <location>
        <begin position="327"/>
        <end position="348"/>
    </location>
</feature>
<sequence length="442" mass="47752">MKHLCYEGSAFLRQRLLLSTLTGQPVRISQIRASASGLSLPGLRPHEASLLRLLCKVTVGTRVHIDATGTVLTYVPGQLLGSDEASPDRLAHTCHPGRGLSYYLEVLLLLAPFCKNPLSISLSGVTDGSSVDPPVDLTRAVTVPTLQRLLALVGSRGGAGGSSPLSLEVKILRRGFPPAGGGEVSVHCSGVLAGPLHPFALVDVGRVKRVRGVAFAENVSPLLARRCINRVRHVFNAFLPDVWVYLDVKKKTAKEAEKAAKQEKRRGVGVALVAETITGNVRGAFSCETFHESDGDKGAEAGDCADADASRATGNCKLTRLLEKEARENAQREQSADGSEELGQSEKMGQDAARRLLLEIMQGGVVDTHHQYMALLFAAAAEEHQPCKLRLSRLTPYTTQFLRHLRDFLGVTFHFEETNADTPEVLLRCVGVGLRNTARKTF</sequence>
<evidence type="ECO:0000256" key="5">
    <source>
        <dbReference type="SAM" id="MobiDB-lite"/>
    </source>
</evidence>
<evidence type="ECO:0000313" key="9">
    <source>
        <dbReference type="Proteomes" id="UP000028837"/>
    </source>
</evidence>
<reference evidence="8 9" key="1">
    <citation type="submission" date="2014-02" db="EMBL/GenBank/DDBJ databases">
        <authorList>
            <person name="Sibley D."/>
            <person name="Venepally P."/>
            <person name="Karamycheva S."/>
            <person name="Hadjithomas M."/>
            <person name="Khan A."/>
            <person name="Brunk B."/>
            <person name="Roos D."/>
            <person name="Caler E."/>
            <person name="Lorenzi H."/>
        </authorList>
    </citation>
    <scope>NUCLEOTIDE SEQUENCE [LARGE SCALE GENOMIC DNA]</scope>
    <source>
        <strain evidence="8 9">GAB2-2007-GAL-DOM2</strain>
    </source>
</reference>
<evidence type="ECO:0000256" key="3">
    <source>
        <dbReference type="ARBA" id="ARBA00022517"/>
    </source>
</evidence>
<dbReference type="Proteomes" id="UP000028837">
    <property type="component" value="Unassembled WGS sequence"/>
</dbReference>
<dbReference type="GO" id="GO:0004521">
    <property type="term" value="F:RNA endonuclease activity"/>
    <property type="evidence" value="ECO:0007669"/>
    <property type="project" value="TreeGrafter"/>
</dbReference>
<evidence type="ECO:0000256" key="4">
    <source>
        <dbReference type="ARBA" id="ARBA00023242"/>
    </source>
</evidence>
<dbReference type="GO" id="GO:0005730">
    <property type="term" value="C:nucleolus"/>
    <property type="evidence" value="ECO:0007669"/>
    <property type="project" value="UniProtKB-SubCell"/>
</dbReference>
<evidence type="ECO:0000256" key="1">
    <source>
        <dbReference type="ARBA" id="ARBA00004604"/>
    </source>
</evidence>
<evidence type="ECO:0000259" key="6">
    <source>
        <dbReference type="Pfam" id="PF01137"/>
    </source>
</evidence>
<dbReference type="GO" id="GO:0000479">
    <property type="term" value="P:endonucleolytic cleavage of tricistronic rRNA transcript (SSU-rRNA, 5.8S rRNA, LSU-rRNA)"/>
    <property type="evidence" value="ECO:0007669"/>
    <property type="project" value="TreeGrafter"/>
</dbReference>
<dbReference type="VEuPathDB" id="ToxoDB:TGDOM2_232390"/>
<dbReference type="InterPro" id="IPR020719">
    <property type="entry name" value="RNA3'_term_phos_cycl-like_CS"/>
</dbReference>
<keyword evidence="4" id="KW-0539">Nucleus</keyword>
<dbReference type="OrthoDB" id="1911237at2759"/>
<evidence type="ECO:0000259" key="7">
    <source>
        <dbReference type="Pfam" id="PF05189"/>
    </source>
</evidence>
<dbReference type="PROSITE" id="PS01287">
    <property type="entry name" value="RTC"/>
    <property type="match status" value="1"/>
</dbReference>
<dbReference type="InterPro" id="IPR016443">
    <property type="entry name" value="RNA3'_term_phos_cyc_type_2"/>
</dbReference>
<evidence type="ECO:0000313" key="8">
    <source>
        <dbReference type="EMBL" id="KFG48703.1"/>
    </source>
</evidence>
<dbReference type="Gene3D" id="3.30.360.20">
    <property type="entry name" value="RNA 3'-terminal phosphate cyclase, insert domain"/>
    <property type="match status" value="1"/>
</dbReference>
<dbReference type="Gene3D" id="3.65.10.20">
    <property type="entry name" value="RNA 3'-terminal phosphate cyclase domain"/>
    <property type="match status" value="1"/>
</dbReference>
<feature type="domain" description="RNA 3'-terminal phosphate cyclase" evidence="6">
    <location>
        <begin position="6"/>
        <end position="414"/>
    </location>
</feature>
<dbReference type="InterPro" id="IPR036553">
    <property type="entry name" value="RPTC_insert"/>
</dbReference>
<dbReference type="EC" id="6.5.1.4" evidence="8"/>
<gene>
    <name evidence="8" type="ORF">TGDOM2_232390</name>
</gene>
<feature type="domain" description="RNA 3'-terminal phosphate cyclase insert" evidence="7">
    <location>
        <begin position="203"/>
        <end position="308"/>
    </location>
</feature>
<dbReference type="InterPro" id="IPR013792">
    <property type="entry name" value="RNA3'P_cycl/enolpyr_Trfase_a/b"/>
</dbReference>
<accession>A0A086KWD5</accession>
<dbReference type="SUPFAM" id="SSF55205">
    <property type="entry name" value="EPT/RTPC-like"/>
    <property type="match status" value="1"/>
</dbReference>
<name>A0A086KWD5_TOXGO</name>
<dbReference type="EMBL" id="AHZU02000085">
    <property type="protein sequence ID" value="KFG48703.1"/>
    <property type="molecule type" value="Genomic_DNA"/>
</dbReference>
<comment type="subcellular location">
    <subcellularLocation>
        <location evidence="1">Nucleus</location>
        <location evidence="1">Nucleolus</location>
    </subcellularLocation>
</comment>
<keyword evidence="8" id="KW-0436">Ligase</keyword>
<dbReference type="Pfam" id="PF01137">
    <property type="entry name" value="RTC"/>
    <property type="match status" value="1"/>
</dbReference>
<dbReference type="PANTHER" id="PTHR11096:SF1">
    <property type="entry name" value="RNA 3'-TERMINAL PHOSPHATE CYCLASE-LIKE PROTEIN"/>
    <property type="match status" value="1"/>
</dbReference>
<dbReference type="AlphaFoldDB" id="A0A086KWD5"/>
<proteinExistence type="inferred from homology"/>
<dbReference type="GO" id="GO:0003963">
    <property type="term" value="F:RNA-3'-phosphate cyclase activity"/>
    <property type="evidence" value="ECO:0007669"/>
    <property type="project" value="UniProtKB-EC"/>
</dbReference>
<dbReference type="InterPro" id="IPR013791">
    <property type="entry name" value="RNA3'-term_phos_cycl_insert"/>
</dbReference>
<dbReference type="InterPro" id="IPR023797">
    <property type="entry name" value="RNA3'_phos_cyclase_dom"/>
</dbReference>
<organism evidence="8 9">
    <name type="scientific">Toxoplasma gondii GAB2-2007-GAL-DOM2</name>
    <dbReference type="NCBI Taxonomy" id="1130820"/>
    <lineage>
        <taxon>Eukaryota</taxon>
        <taxon>Sar</taxon>
        <taxon>Alveolata</taxon>
        <taxon>Apicomplexa</taxon>
        <taxon>Conoidasida</taxon>
        <taxon>Coccidia</taxon>
        <taxon>Eucoccidiorida</taxon>
        <taxon>Eimeriorina</taxon>
        <taxon>Sarcocystidae</taxon>
        <taxon>Toxoplasma</taxon>
    </lineage>
</organism>
<comment type="caution">
    <text evidence="8">The sequence shown here is derived from an EMBL/GenBank/DDBJ whole genome shotgun (WGS) entry which is preliminary data.</text>
</comment>
<dbReference type="InterPro" id="IPR037136">
    <property type="entry name" value="RNA3'_phos_cyclase_dom_sf"/>
</dbReference>
<protein>
    <submittedName>
        <fullName evidence="8">18S rRNA biogenesis protein RCL1 protein</fullName>
        <ecNumber evidence="8">6.5.1.4</ecNumber>
    </submittedName>
</protein>
<comment type="similarity">
    <text evidence="2">Belongs to the RNA 3'-terminal cyclase family. Type 2 subfamily.</text>
</comment>
<dbReference type="Pfam" id="PF05189">
    <property type="entry name" value="RTC_insert"/>
    <property type="match status" value="1"/>
</dbReference>
<keyword evidence="3" id="KW-0690">Ribosome biogenesis</keyword>
<dbReference type="InterPro" id="IPR000228">
    <property type="entry name" value="RNA3'_term_phos_cyc"/>
</dbReference>
<dbReference type="PANTHER" id="PTHR11096">
    <property type="entry name" value="RNA 3' TERMINAL PHOSPHATE CYCLASE"/>
    <property type="match status" value="1"/>
</dbReference>
<dbReference type="NCBIfam" id="TIGR03400">
    <property type="entry name" value="18S_RNA_Rcl1p"/>
    <property type="match status" value="1"/>
</dbReference>